<evidence type="ECO:0000313" key="3">
    <source>
        <dbReference type="Proteomes" id="UP000179047"/>
    </source>
</evidence>
<dbReference type="STRING" id="1802701.A3A33_02560"/>
<sequence>MNDRKISEARIKSQTSGDARKRSRRELETLLLILGSKGLESDNPLRAKTTIEDSLRVLSMHLEGAMNIIELYEAQNTGNIPLATYQYNKEQAVALREICNLLNSEPDHHQPANIVYKRLIKEMEQAQS</sequence>
<name>A0A1F8GS60_9BACT</name>
<proteinExistence type="predicted"/>
<feature type="compositionally biased region" description="Basic and acidic residues" evidence="1">
    <location>
        <begin position="1"/>
        <end position="11"/>
    </location>
</feature>
<reference evidence="2 3" key="1">
    <citation type="journal article" date="2016" name="Nat. Commun.">
        <title>Thousands of microbial genomes shed light on interconnected biogeochemical processes in an aquifer system.</title>
        <authorList>
            <person name="Anantharaman K."/>
            <person name="Brown C.T."/>
            <person name="Hug L.A."/>
            <person name="Sharon I."/>
            <person name="Castelle C.J."/>
            <person name="Probst A.J."/>
            <person name="Thomas B.C."/>
            <person name="Singh A."/>
            <person name="Wilkins M.J."/>
            <person name="Karaoz U."/>
            <person name="Brodie E.L."/>
            <person name="Williams K.H."/>
            <person name="Hubbard S.S."/>
            <person name="Banfield J.F."/>
        </authorList>
    </citation>
    <scope>NUCLEOTIDE SEQUENCE [LARGE SCALE GENOMIC DNA]</scope>
</reference>
<gene>
    <name evidence="2" type="ORF">A3A33_02560</name>
</gene>
<organism evidence="2 3">
    <name type="scientific">Candidatus Yanofskybacteria bacterium RIFCSPLOWO2_01_FULL_49_25</name>
    <dbReference type="NCBI Taxonomy" id="1802701"/>
    <lineage>
        <taxon>Bacteria</taxon>
        <taxon>Candidatus Yanofskyibacteriota</taxon>
    </lineage>
</organism>
<evidence type="ECO:0000256" key="1">
    <source>
        <dbReference type="SAM" id="MobiDB-lite"/>
    </source>
</evidence>
<feature type="region of interest" description="Disordered" evidence="1">
    <location>
        <begin position="1"/>
        <end position="23"/>
    </location>
</feature>
<protein>
    <submittedName>
        <fullName evidence="2">Uncharacterized protein</fullName>
    </submittedName>
</protein>
<dbReference type="Proteomes" id="UP000179047">
    <property type="component" value="Unassembled WGS sequence"/>
</dbReference>
<evidence type="ECO:0000313" key="2">
    <source>
        <dbReference type="EMBL" id="OGN28213.1"/>
    </source>
</evidence>
<comment type="caution">
    <text evidence="2">The sequence shown here is derived from an EMBL/GenBank/DDBJ whole genome shotgun (WGS) entry which is preliminary data.</text>
</comment>
<dbReference type="AlphaFoldDB" id="A0A1F8GS60"/>
<dbReference type="EMBL" id="MGKP01000023">
    <property type="protein sequence ID" value="OGN28213.1"/>
    <property type="molecule type" value="Genomic_DNA"/>
</dbReference>
<accession>A0A1F8GS60</accession>